<protein>
    <recommendedName>
        <fullName evidence="4 16">Dihydrolipoyl dehydrogenase</fullName>
        <ecNumber evidence="4 16">1.8.1.4</ecNumber>
    </recommendedName>
</protein>
<dbReference type="InterPro" id="IPR050151">
    <property type="entry name" value="Class-I_Pyr_Nuc-Dis_Oxidored"/>
</dbReference>
<evidence type="ECO:0000256" key="11">
    <source>
        <dbReference type="ARBA" id="ARBA00023284"/>
    </source>
</evidence>
<dbReference type="Gene3D" id="3.50.50.60">
    <property type="entry name" value="FAD/NAD(P)-binding domain"/>
    <property type="match status" value="2"/>
</dbReference>
<keyword evidence="5" id="KW-0963">Cytoplasm</keyword>
<dbReference type="EMBL" id="JALQCW010000008">
    <property type="protein sequence ID" value="MCK9797149.1"/>
    <property type="molecule type" value="Genomic_DNA"/>
</dbReference>
<feature type="domain" description="FAD/NAD(P)-binding" evidence="18">
    <location>
        <begin position="4"/>
        <end position="328"/>
    </location>
</feature>
<gene>
    <name evidence="19" type="primary">lpdA</name>
    <name evidence="19" type="ORF">M1B34_05175</name>
</gene>
<dbReference type="InterPro" id="IPR004099">
    <property type="entry name" value="Pyr_nucl-diS_OxRdtase_dimer"/>
</dbReference>
<evidence type="ECO:0000256" key="2">
    <source>
        <dbReference type="ARBA" id="ARBA00007532"/>
    </source>
</evidence>
<feature type="binding site" evidence="14">
    <location>
        <position position="204"/>
    </location>
    <ligand>
        <name>NAD(+)</name>
        <dbReference type="ChEBI" id="CHEBI:57540"/>
    </ligand>
</feature>
<feature type="binding site" evidence="14">
    <location>
        <position position="273"/>
    </location>
    <ligand>
        <name>NAD(+)</name>
        <dbReference type="ChEBI" id="CHEBI:57540"/>
    </ligand>
</feature>
<evidence type="ECO:0000313" key="20">
    <source>
        <dbReference type="Proteomes" id="UP001155059"/>
    </source>
</evidence>
<feature type="binding site" evidence="14">
    <location>
        <begin position="144"/>
        <end position="146"/>
    </location>
    <ligand>
        <name>FAD</name>
        <dbReference type="ChEBI" id="CHEBI:57692"/>
    </ligand>
</feature>
<accession>A0A9X1YSF8</accession>
<organism evidence="19 20">
    <name type="scientific">Pseudomonas morbosilactucae</name>
    <dbReference type="NCBI Taxonomy" id="2938197"/>
    <lineage>
        <taxon>Bacteria</taxon>
        <taxon>Pseudomonadati</taxon>
        <taxon>Pseudomonadota</taxon>
        <taxon>Gammaproteobacteria</taxon>
        <taxon>Pseudomonadales</taxon>
        <taxon>Pseudomonadaceae</taxon>
        <taxon>Pseudomonas</taxon>
    </lineage>
</organism>
<evidence type="ECO:0000256" key="3">
    <source>
        <dbReference type="ARBA" id="ARBA00011738"/>
    </source>
</evidence>
<feature type="binding site" evidence="14">
    <location>
        <begin position="319"/>
        <end position="322"/>
    </location>
    <ligand>
        <name>FAD</name>
        <dbReference type="ChEBI" id="CHEBI:57692"/>
    </ligand>
</feature>
<evidence type="ECO:0000256" key="6">
    <source>
        <dbReference type="ARBA" id="ARBA00022630"/>
    </source>
</evidence>
<comment type="cofactor">
    <cofactor evidence="14 16">
        <name>FAD</name>
        <dbReference type="ChEBI" id="CHEBI:57692"/>
    </cofactor>
    <text evidence="14 16">Binds 1 FAD per subunit.</text>
</comment>
<dbReference type="InterPro" id="IPR016156">
    <property type="entry name" value="FAD/NAD-linked_Rdtase_dimer_sf"/>
</dbReference>
<comment type="subunit">
    <text evidence="3">Homodimer.</text>
</comment>
<evidence type="ECO:0000256" key="4">
    <source>
        <dbReference type="ARBA" id="ARBA00012608"/>
    </source>
</evidence>
<dbReference type="GO" id="GO:0005737">
    <property type="term" value="C:cytoplasm"/>
    <property type="evidence" value="ECO:0007669"/>
    <property type="project" value="UniProtKB-SubCell"/>
</dbReference>
<dbReference type="GO" id="GO:0045333">
    <property type="term" value="P:cellular respiration"/>
    <property type="evidence" value="ECO:0007669"/>
    <property type="project" value="UniProtKB-ARBA"/>
</dbReference>
<feature type="binding site" evidence="14">
    <location>
        <position position="51"/>
    </location>
    <ligand>
        <name>FAD</name>
        <dbReference type="ChEBI" id="CHEBI:57692"/>
    </ligand>
</feature>
<evidence type="ECO:0000256" key="13">
    <source>
        <dbReference type="PIRSR" id="PIRSR000350-2"/>
    </source>
</evidence>
<dbReference type="GO" id="GO:1990234">
    <property type="term" value="C:transferase complex"/>
    <property type="evidence" value="ECO:0007669"/>
    <property type="project" value="UniProtKB-ARBA"/>
</dbReference>
<evidence type="ECO:0000256" key="5">
    <source>
        <dbReference type="ARBA" id="ARBA00022490"/>
    </source>
</evidence>
<feature type="binding site" evidence="14">
    <location>
        <begin position="181"/>
        <end position="188"/>
    </location>
    <ligand>
        <name>NAD(+)</name>
        <dbReference type="ChEBI" id="CHEBI:57540"/>
    </ligand>
</feature>
<keyword evidence="9 14" id="KW-0520">NAD</keyword>
<dbReference type="InterPro" id="IPR001100">
    <property type="entry name" value="Pyr_nuc-diS_OxRdtase"/>
</dbReference>
<keyword evidence="10" id="KW-1015">Disulfide bond</keyword>
<name>A0A9X1YSF8_9PSED</name>
<comment type="similarity">
    <text evidence="2 16">Belongs to the class-I pyridine nucleotide-disulfide oxidoreductase family.</text>
</comment>
<sequence>MSNYDVVILGGGPGGYNAAIRAGQLGLKAACVEGRATLGGTCLNVGCMPSKALLHASELYAAAMGAEFANLGIEVKPQLNLAQMMKQKDDSVAGLTKGIEFLFRKNKVDWIKGWGHIDGPGRVTVTDSQGSKTELHAKDIIIATGSEPTPLPGVEIDNQRILDSTGALSLTEVPKHLVVIGAGVIGLELGSVWRRLGAQVTVIEYLERICPGTDAEAGKTLQRSLAKQGIQFKLGTKVTRALSSGQGVQLQVEPAAGGEAEQIEADYVLVAIGRRPYTQGLGLENVGLNTDQRGMLGNRRHRTEAQGVWVIGDVTSGPMLAHKAEDEAMACIEQIVGKAGEVNYNLIPNVIYTQPELASVGQTEEQLKAAGRAYKVGKFPFTANSRAKINHETEGFAKVLADAHSDEILGVHLVGPSVSEMIGEYCVAMEFSASAQDIALTCHPHPTRSEALRQAAMNVEGLATQM</sequence>
<feature type="active site" description="Proton acceptor" evidence="13">
    <location>
        <position position="445"/>
    </location>
</feature>
<dbReference type="GO" id="GO:0004148">
    <property type="term" value="F:dihydrolipoyl dehydrogenase (NADH) activity"/>
    <property type="evidence" value="ECO:0007669"/>
    <property type="project" value="UniProtKB-EC"/>
</dbReference>
<comment type="subcellular location">
    <subcellularLocation>
        <location evidence="1">Cytoplasm</location>
    </subcellularLocation>
</comment>
<dbReference type="FunFam" id="3.50.50.60:FF:000025">
    <property type="entry name" value="Dihydrolipoyl dehydrogenase"/>
    <property type="match status" value="1"/>
</dbReference>
<dbReference type="PROSITE" id="PS00076">
    <property type="entry name" value="PYRIDINE_REDOX_1"/>
    <property type="match status" value="1"/>
</dbReference>
<keyword evidence="14" id="KW-0547">Nucleotide-binding</keyword>
<dbReference type="AlphaFoldDB" id="A0A9X1YSF8"/>
<evidence type="ECO:0000256" key="8">
    <source>
        <dbReference type="ARBA" id="ARBA00023002"/>
    </source>
</evidence>
<dbReference type="InterPro" id="IPR023753">
    <property type="entry name" value="FAD/NAD-binding_dom"/>
</dbReference>
<dbReference type="NCBIfam" id="TIGR01350">
    <property type="entry name" value="lipoamide_DH"/>
    <property type="match status" value="1"/>
</dbReference>
<reference evidence="19 20" key="1">
    <citation type="journal article" date="2022" name="Int. J. Syst. Evol. Microbiol.">
        <title>Pseudomonas aegrilactucae sp. nov. and Pseudomonas morbosilactucae sp. nov., pathogens causing bacterial rot of lettuce in Japan.</title>
        <authorList>
            <person name="Sawada H."/>
            <person name="Fujikawa T."/>
            <person name="Satou M."/>
        </authorList>
    </citation>
    <scope>NUCLEOTIDE SEQUENCE [LARGE SCALE GENOMIC DNA]</scope>
    <source>
        <strain evidence="19 20">MAFF 302030</strain>
    </source>
</reference>
<evidence type="ECO:0000259" key="18">
    <source>
        <dbReference type="Pfam" id="PF07992"/>
    </source>
</evidence>
<dbReference type="Pfam" id="PF07992">
    <property type="entry name" value="Pyr_redox_2"/>
    <property type="match status" value="1"/>
</dbReference>
<comment type="miscellaneous">
    <text evidence="16">The active site is a redox-active disulfide bond.</text>
</comment>
<dbReference type="PANTHER" id="PTHR22912:SF151">
    <property type="entry name" value="DIHYDROLIPOYL DEHYDROGENASE, MITOCHONDRIAL"/>
    <property type="match status" value="1"/>
</dbReference>
<dbReference type="EC" id="1.8.1.4" evidence="4 16"/>
<proteinExistence type="inferred from homology"/>
<dbReference type="PANTHER" id="PTHR22912">
    <property type="entry name" value="DISULFIDE OXIDOREDUCTASE"/>
    <property type="match status" value="1"/>
</dbReference>
<evidence type="ECO:0000256" key="14">
    <source>
        <dbReference type="PIRSR" id="PIRSR000350-3"/>
    </source>
</evidence>
<dbReference type="RefSeq" id="WP_268264581.1">
    <property type="nucleotide sequence ID" value="NZ_JALQCW010000008.1"/>
</dbReference>
<dbReference type="SUPFAM" id="SSF51905">
    <property type="entry name" value="FAD/NAD(P)-binding domain"/>
    <property type="match status" value="1"/>
</dbReference>
<dbReference type="InterPro" id="IPR012999">
    <property type="entry name" value="Pyr_OxRdtase_I_AS"/>
</dbReference>
<feature type="domain" description="Pyridine nucleotide-disulphide oxidoreductase dimerisation" evidence="17">
    <location>
        <begin position="347"/>
        <end position="456"/>
    </location>
</feature>
<feature type="binding site" evidence="14">
    <location>
        <position position="115"/>
    </location>
    <ligand>
        <name>FAD</name>
        <dbReference type="ChEBI" id="CHEBI:57692"/>
    </ligand>
</feature>
<dbReference type="PRINTS" id="PR00411">
    <property type="entry name" value="PNDRDTASEI"/>
</dbReference>
<feature type="disulfide bond" description="Redox-active" evidence="15">
    <location>
        <begin position="42"/>
        <end position="47"/>
    </location>
</feature>
<dbReference type="GO" id="GO:0006103">
    <property type="term" value="P:2-oxoglutarate metabolic process"/>
    <property type="evidence" value="ECO:0007669"/>
    <property type="project" value="TreeGrafter"/>
</dbReference>
<dbReference type="InterPro" id="IPR006258">
    <property type="entry name" value="Lipoamide_DH"/>
</dbReference>
<keyword evidence="7 14" id="KW-0274">FAD</keyword>
<evidence type="ECO:0000256" key="10">
    <source>
        <dbReference type="ARBA" id="ARBA00023157"/>
    </source>
</evidence>
<dbReference type="InterPro" id="IPR036188">
    <property type="entry name" value="FAD/NAD-bd_sf"/>
</dbReference>
<evidence type="ECO:0000256" key="12">
    <source>
        <dbReference type="ARBA" id="ARBA00049187"/>
    </source>
</evidence>
<dbReference type="PRINTS" id="PR00368">
    <property type="entry name" value="FADPNR"/>
</dbReference>
<evidence type="ECO:0000256" key="16">
    <source>
        <dbReference type="RuleBase" id="RU003692"/>
    </source>
</evidence>
<dbReference type="SUPFAM" id="SSF55424">
    <property type="entry name" value="FAD/NAD-linked reductases, dimerisation (C-terminal) domain"/>
    <property type="match status" value="1"/>
</dbReference>
<evidence type="ECO:0000256" key="15">
    <source>
        <dbReference type="PIRSR" id="PIRSR000350-4"/>
    </source>
</evidence>
<evidence type="ECO:0000256" key="1">
    <source>
        <dbReference type="ARBA" id="ARBA00004496"/>
    </source>
</evidence>
<dbReference type="Gene3D" id="3.30.390.30">
    <property type="match status" value="1"/>
</dbReference>
<keyword evidence="11 16" id="KW-0676">Redox-active center</keyword>
<comment type="caution">
    <text evidence="19">The sequence shown here is derived from an EMBL/GenBank/DDBJ whole genome shotgun (WGS) entry which is preliminary data.</text>
</comment>
<dbReference type="PIRSF" id="PIRSF000350">
    <property type="entry name" value="Mercury_reductase_MerA"/>
    <property type="match status" value="1"/>
</dbReference>
<evidence type="ECO:0000313" key="19">
    <source>
        <dbReference type="EMBL" id="MCK9797149.1"/>
    </source>
</evidence>
<dbReference type="Pfam" id="PF02852">
    <property type="entry name" value="Pyr_redox_dim"/>
    <property type="match status" value="1"/>
</dbReference>
<keyword evidence="8 16" id="KW-0560">Oxidoreductase</keyword>
<reference evidence="19 20" key="2">
    <citation type="journal article" date="2023" name="Plant Pathol.">
        <title>Dismantling and reorganizing Pseudomonas marginalis sensu#lato.</title>
        <authorList>
            <person name="Sawada H."/>
            <person name="Fujikawa T."/>
            <person name="Satou M."/>
        </authorList>
    </citation>
    <scope>NUCLEOTIDE SEQUENCE [LARGE SCALE GENOMIC DNA]</scope>
    <source>
        <strain evidence="19 20">MAFF 302030</strain>
    </source>
</reference>
<evidence type="ECO:0000259" key="17">
    <source>
        <dbReference type="Pfam" id="PF02852"/>
    </source>
</evidence>
<dbReference type="GO" id="GO:0050660">
    <property type="term" value="F:flavin adenine dinucleotide binding"/>
    <property type="evidence" value="ECO:0007669"/>
    <property type="project" value="InterPro"/>
</dbReference>
<dbReference type="Proteomes" id="UP001155059">
    <property type="component" value="Unassembled WGS sequence"/>
</dbReference>
<evidence type="ECO:0000256" key="7">
    <source>
        <dbReference type="ARBA" id="ARBA00022827"/>
    </source>
</evidence>
<keyword evidence="6 16" id="KW-0285">Flavoprotein</keyword>
<evidence type="ECO:0000256" key="9">
    <source>
        <dbReference type="ARBA" id="ARBA00023027"/>
    </source>
</evidence>
<dbReference type="FunFam" id="3.30.390.30:FF:000001">
    <property type="entry name" value="Dihydrolipoyl dehydrogenase"/>
    <property type="match status" value="1"/>
</dbReference>
<comment type="catalytic activity">
    <reaction evidence="12 16">
        <text>N(6)-[(R)-dihydrolipoyl]-L-lysyl-[protein] + NAD(+) = N(6)-[(R)-lipoyl]-L-lysyl-[protein] + NADH + H(+)</text>
        <dbReference type="Rhea" id="RHEA:15045"/>
        <dbReference type="Rhea" id="RHEA-COMP:10474"/>
        <dbReference type="Rhea" id="RHEA-COMP:10475"/>
        <dbReference type="ChEBI" id="CHEBI:15378"/>
        <dbReference type="ChEBI" id="CHEBI:57540"/>
        <dbReference type="ChEBI" id="CHEBI:57945"/>
        <dbReference type="ChEBI" id="CHEBI:83099"/>
        <dbReference type="ChEBI" id="CHEBI:83100"/>
        <dbReference type="EC" id="1.8.1.4"/>
    </reaction>
</comment>
<feature type="binding site" evidence="14">
    <location>
        <position position="313"/>
    </location>
    <ligand>
        <name>FAD</name>
        <dbReference type="ChEBI" id="CHEBI:57692"/>
    </ligand>
</feature>